<proteinExistence type="predicted"/>
<accession>A0A2N5UY04</accession>
<reference evidence="3 4" key="1">
    <citation type="submission" date="2017-11" db="EMBL/GenBank/DDBJ databases">
        <title>De novo assembly and phasing of dikaryotic genomes from two isolates of Puccinia coronata f. sp. avenae, the causal agent of oat crown rust.</title>
        <authorList>
            <person name="Miller M.E."/>
            <person name="Zhang Y."/>
            <person name="Omidvar V."/>
            <person name="Sperschneider J."/>
            <person name="Schwessinger B."/>
            <person name="Raley C."/>
            <person name="Palmer J.M."/>
            <person name="Garnica D."/>
            <person name="Upadhyaya N."/>
            <person name="Rathjen J."/>
            <person name="Taylor J.M."/>
            <person name="Park R.F."/>
            <person name="Dodds P.N."/>
            <person name="Hirsch C.D."/>
            <person name="Kianian S.F."/>
            <person name="Figueroa M."/>
        </authorList>
    </citation>
    <scope>NUCLEOTIDE SEQUENCE [LARGE SCALE GENOMIC DNA]</scope>
    <source>
        <strain evidence="3">12SD80</strain>
    </source>
</reference>
<dbReference type="Proteomes" id="UP000235392">
    <property type="component" value="Unassembled WGS sequence"/>
</dbReference>
<dbReference type="EMBL" id="PGCI01000077">
    <property type="protein sequence ID" value="PLW42604.1"/>
    <property type="molecule type" value="Genomic_DNA"/>
</dbReference>
<keyword evidence="2" id="KW-0732">Signal</keyword>
<feature type="region of interest" description="Disordered" evidence="1">
    <location>
        <begin position="75"/>
        <end position="109"/>
    </location>
</feature>
<feature type="compositionally biased region" description="Polar residues" evidence="1">
    <location>
        <begin position="92"/>
        <end position="101"/>
    </location>
</feature>
<evidence type="ECO:0000256" key="2">
    <source>
        <dbReference type="SAM" id="SignalP"/>
    </source>
</evidence>
<feature type="signal peptide" evidence="2">
    <location>
        <begin position="1"/>
        <end position="21"/>
    </location>
</feature>
<protein>
    <submittedName>
        <fullName evidence="3">Uncharacterized protein</fullName>
    </submittedName>
</protein>
<evidence type="ECO:0000313" key="3">
    <source>
        <dbReference type="EMBL" id="PLW42604.1"/>
    </source>
</evidence>
<dbReference type="AlphaFoldDB" id="A0A2N5UY04"/>
<gene>
    <name evidence="3" type="ORF">PCASD_05281</name>
</gene>
<evidence type="ECO:0000313" key="4">
    <source>
        <dbReference type="Proteomes" id="UP000235392"/>
    </source>
</evidence>
<sequence length="281" mass="31922">MQQMFFVHFFIWVYAGRFSRACDDWNLTLDEFLRKSNKQAISSQAVDHSEHTDQHAEDKLVGGTFCASPEILSVPTSRSHSSFPARYVQDPLAQQRSSTSTGKRKASAISYRVRKASDLNQSPISTKSKENVISSKHVARKNAKQRTLRNSMKGTTQRQSYFKSKGIIRKLKPPKKYADFDLSSPTTRNQKVKSLKGARRATLRIEGNHPQFNVAVLALPAQSPPISPEQELVIRPISDNGLRLFISPTQTSKSRLEMKNTPQERPSFLTEYYKKEWAGYV</sequence>
<feature type="chain" id="PRO_5014820895" evidence="2">
    <location>
        <begin position="22"/>
        <end position="281"/>
    </location>
</feature>
<name>A0A2N5UY04_9BASI</name>
<organism evidence="3 4">
    <name type="scientific">Puccinia coronata f. sp. avenae</name>
    <dbReference type="NCBI Taxonomy" id="200324"/>
    <lineage>
        <taxon>Eukaryota</taxon>
        <taxon>Fungi</taxon>
        <taxon>Dikarya</taxon>
        <taxon>Basidiomycota</taxon>
        <taxon>Pucciniomycotina</taxon>
        <taxon>Pucciniomycetes</taxon>
        <taxon>Pucciniales</taxon>
        <taxon>Pucciniaceae</taxon>
        <taxon>Puccinia</taxon>
    </lineage>
</organism>
<evidence type="ECO:0000256" key="1">
    <source>
        <dbReference type="SAM" id="MobiDB-lite"/>
    </source>
</evidence>
<comment type="caution">
    <text evidence="3">The sequence shown here is derived from an EMBL/GenBank/DDBJ whole genome shotgun (WGS) entry which is preliminary data.</text>
</comment>